<keyword evidence="8" id="KW-1185">Reference proteome</keyword>
<dbReference type="EMBL" id="JADEXG010000014">
    <property type="protein sequence ID" value="MBE9077204.1"/>
    <property type="molecule type" value="Genomic_DNA"/>
</dbReference>
<evidence type="ECO:0000313" key="8">
    <source>
        <dbReference type="Proteomes" id="UP000636505"/>
    </source>
</evidence>
<dbReference type="Gene3D" id="3.40.1170.60">
    <property type="match status" value="1"/>
</dbReference>
<dbReference type="GO" id="GO:0005829">
    <property type="term" value="C:cytosol"/>
    <property type="evidence" value="ECO:0007669"/>
    <property type="project" value="TreeGrafter"/>
</dbReference>
<dbReference type="InterPro" id="IPR001126">
    <property type="entry name" value="UmuC"/>
</dbReference>
<dbReference type="InterPro" id="IPR043502">
    <property type="entry name" value="DNA/RNA_pol_sf"/>
</dbReference>
<evidence type="ECO:0000256" key="2">
    <source>
        <dbReference type="ARBA" id="ARBA00022763"/>
    </source>
</evidence>
<gene>
    <name evidence="7" type="ORF">IQ241_07835</name>
</gene>
<name>A0A8J7ACJ4_9CYAN</name>
<dbReference type="GO" id="GO:0009432">
    <property type="term" value="P:SOS response"/>
    <property type="evidence" value="ECO:0007669"/>
    <property type="project" value="UniProtKB-KW"/>
</dbReference>
<dbReference type="InterPro" id="IPR017961">
    <property type="entry name" value="DNA_pol_Y-fam_little_finger"/>
</dbReference>
<comment type="similarity">
    <text evidence="1">Belongs to the DNA polymerase type-Y family.</text>
</comment>
<accession>A0A8J7ACJ4</accession>
<sequence>MFGLIDCNNFFVSCERVFQPELEGKPVVVLSNNDGCVVSRSNEAKQIIPMQTTLFAIRHLVNQGKIHAFSSNPVLYRDMSRRVIATLEQFSPEVEQYSIDEAFLGLHRFPADSLTDRAQQIRRRVHQWTGIPVSVGIASTKTLSKIAAHLAKRDPSLEGVLNLETVASLEGLLTQVEVGKVWGIGRNSKAKLNAAGIVTAWQLRQAEDRWVQKHLGILGLRTMLELRGTACFAIQTVEPQKKMRIVSRSFGHLVTELADIKEAVATYTTRCAEKLRLDGLAAGCLSVSMRTSRYRDSHPYQAARSAVLEPPTNDTAVLIRTAMRLAEAAFELGYEYQKAKVIATELVAVNEIQGNLLAEPVDSEQQVRLMQVMDRLNRRFSSDTIKFGALGLSPDWKMKSAYFSQQYTTDWEALPQVEVWSAPGHSFPIDR</sequence>
<evidence type="ECO:0000256" key="4">
    <source>
        <dbReference type="ARBA" id="ARBA00023204"/>
    </source>
</evidence>
<evidence type="ECO:0000259" key="6">
    <source>
        <dbReference type="PROSITE" id="PS50173"/>
    </source>
</evidence>
<reference evidence="7" key="1">
    <citation type="submission" date="2020-10" db="EMBL/GenBank/DDBJ databases">
        <authorList>
            <person name="Castelo-Branco R."/>
            <person name="Eusebio N."/>
            <person name="Adriana R."/>
            <person name="Vieira A."/>
            <person name="Brugerolle De Fraissinette N."/>
            <person name="Rezende De Castro R."/>
            <person name="Schneider M.P."/>
            <person name="Vasconcelos V."/>
            <person name="Leao P.N."/>
        </authorList>
    </citation>
    <scope>NUCLEOTIDE SEQUENCE</scope>
    <source>
        <strain evidence="7">LEGE 07310</strain>
    </source>
</reference>
<dbReference type="PROSITE" id="PS50173">
    <property type="entry name" value="UMUC"/>
    <property type="match status" value="1"/>
</dbReference>
<dbReference type="InterPro" id="IPR025188">
    <property type="entry name" value="DUF4113"/>
</dbReference>
<dbReference type="PANTHER" id="PTHR11076">
    <property type="entry name" value="DNA REPAIR POLYMERASE UMUC / TRANSFERASE FAMILY MEMBER"/>
    <property type="match status" value="1"/>
</dbReference>
<evidence type="ECO:0000313" key="7">
    <source>
        <dbReference type="EMBL" id="MBE9077204.1"/>
    </source>
</evidence>
<dbReference type="Pfam" id="PF11799">
    <property type="entry name" value="IMS_C"/>
    <property type="match status" value="1"/>
</dbReference>
<dbReference type="GO" id="GO:0042276">
    <property type="term" value="P:error-prone translesion synthesis"/>
    <property type="evidence" value="ECO:0007669"/>
    <property type="project" value="TreeGrafter"/>
</dbReference>
<keyword evidence="4" id="KW-0234">DNA repair</keyword>
<protein>
    <submittedName>
        <fullName evidence="7">Y-family DNA polymerase</fullName>
    </submittedName>
</protein>
<feature type="domain" description="UmuC" evidence="6">
    <location>
        <begin position="2"/>
        <end position="185"/>
    </location>
</feature>
<evidence type="ECO:0000256" key="5">
    <source>
        <dbReference type="ARBA" id="ARBA00023236"/>
    </source>
</evidence>
<comment type="caution">
    <text evidence="7">The sequence shown here is derived from an EMBL/GenBank/DDBJ whole genome shotgun (WGS) entry which is preliminary data.</text>
</comment>
<dbReference type="GO" id="GO:0003684">
    <property type="term" value="F:damaged DNA binding"/>
    <property type="evidence" value="ECO:0007669"/>
    <property type="project" value="InterPro"/>
</dbReference>
<keyword evidence="3" id="KW-0741">SOS mutagenesis</keyword>
<dbReference type="Gene3D" id="3.30.70.270">
    <property type="match status" value="1"/>
</dbReference>
<dbReference type="RefSeq" id="WP_193905869.1">
    <property type="nucleotide sequence ID" value="NZ_JADEXG010000014.1"/>
</dbReference>
<keyword evidence="5" id="KW-0742">SOS response</keyword>
<dbReference type="Gene3D" id="1.10.150.20">
    <property type="entry name" value="5' to 3' exonuclease, C-terminal subdomain"/>
    <property type="match status" value="1"/>
</dbReference>
<dbReference type="Proteomes" id="UP000636505">
    <property type="component" value="Unassembled WGS sequence"/>
</dbReference>
<dbReference type="PANTHER" id="PTHR11076:SF34">
    <property type="entry name" value="PROTEIN UMUC"/>
    <property type="match status" value="1"/>
</dbReference>
<dbReference type="GO" id="GO:0006281">
    <property type="term" value="P:DNA repair"/>
    <property type="evidence" value="ECO:0007669"/>
    <property type="project" value="UniProtKB-KW"/>
</dbReference>
<organism evidence="7 8">
    <name type="scientific">Vasconcelosia minhoensis LEGE 07310</name>
    <dbReference type="NCBI Taxonomy" id="915328"/>
    <lineage>
        <taxon>Bacteria</taxon>
        <taxon>Bacillati</taxon>
        <taxon>Cyanobacteriota</taxon>
        <taxon>Cyanophyceae</taxon>
        <taxon>Nodosilineales</taxon>
        <taxon>Cymatolegaceae</taxon>
        <taxon>Vasconcelosia</taxon>
        <taxon>Vasconcelosia minhoensis</taxon>
    </lineage>
</organism>
<dbReference type="Pfam" id="PF13438">
    <property type="entry name" value="DUF4113"/>
    <property type="match status" value="1"/>
</dbReference>
<keyword evidence="2" id="KW-0227">DNA damage</keyword>
<evidence type="ECO:0000256" key="3">
    <source>
        <dbReference type="ARBA" id="ARBA00023199"/>
    </source>
</evidence>
<dbReference type="InterPro" id="IPR043128">
    <property type="entry name" value="Rev_trsase/Diguanyl_cyclase"/>
</dbReference>
<dbReference type="Pfam" id="PF00817">
    <property type="entry name" value="IMS"/>
    <property type="match status" value="1"/>
</dbReference>
<proteinExistence type="inferred from homology"/>
<evidence type="ECO:0000256" key="1">
    <source>
        <dbReference type="ARBA" id="ARBA00010945"/>
    </source>
</evidence>
<dbReference type="AlphaFoldDB" id="A0A8J7ACJ4"/>
<dbReference type="InterPro" id="IPR050116">
    <property type="entry name" value="DNA_polymerase-Y"/>
</dbReference>
<dbReference type="GO" id="GO:0003887">
    <property type="term" value="F:DNA-directed DNA polymerase activity"/>
    <property type="evidence" value="ECO:0007669"/>
    <property type="project" value="TreeGrafter"/>
</dbReference>
<dbReference type="CDD" id="cd01700">
    <property type="entry name" value="PolY_Pol_V_umuC"/>
    <property type="match status" value="1"/>
</dbReference>
<dbReference type="SUPFAM" id="SSF56672">
    <property type="entry name" value="DNA/RNA polymerases"/>
    <property type="match status" value="1"/>
</dbReference>